<dbReference type="OrthoDB" id="10055667at2759"/>
<dbReference type="Proteomes" id="UP000601435">
    <property type="component" value="Unassembled WGS sequence"/>
</dbReference>
<evidence type="ECO:0000313" key="7">
    <source>
        <dbReference type="EMBL" id="CAE7148961.1"/>
    </source>
</evidence>
<gene>
    <name evidence="7" type="primary">ypfJ</name>
    <name evidence="7" type="ORF">SNEC2469_LOCUS58</name>
</gene>
<sequence>MVQWRGRRTSSNVEDARGQRASRGARAGGLKLKGGIGTLVLIGVVYFMGGDVSQILGMLLGGGGAPQVSQNAPQVNPGPLGNDDAAQFVGVILADTEDTWTALFAQANAQYPQPKLRLFSDAVNSACGYNTAAVGPFYCPPDQRVYLDLSFFNQLAQLGAPGDFAQAYVIGHEVGHHIQNVTGVLQAVAERKRGLSQTDANQLQVLVELQADCYAGIWAHYAENERNLLDPGDVEEGLAAAASIGDDALQRRAGGQVRPESFTHGSSRQRQAWFNTGLEQGSVAACDTFTNAGVQL</sequence>
<accession>A0A812ISL5</accession>
<protein>
    <submittedName>
        <fullName evidence="7">YpfJ protein</fullName>
    </submittedName>
</protein>
<evidence type="ECO:0000256" key="3">
    <source>
        <dbReference type="ARBA" id="ARBA00022989"/>
    </source>
</evidence>
<keyword evidence="3 6" id="KW-1133">Transmembrane helix</keyword>
<reference evidence="7" key="1">
    <citation type="submission" date="2021-02" db="EMBL/GenBank/DDBJ databases">
        <authorList>
            <person name="Dougan E. K."/>
            <person name="Rhodes N."/>
            <person name="Thang M."/>
            <person name="Chan C."/>
        </authorList>
    </citation>
    <scope>NUCLEOTIDE SEQUENCE</scope>
</reference>
<organism evidence="7 8">
    <name type="scientific">Symbiodinium necroappetens</name>
    <dbReference type="NCBI Taxonomy" id="1628268"/>
    <lineage>
        <taxon>Eukaryota</taxon>
        <taxon>Sar</taxon>
        <taxon>Alveolata</taxon>
        <taxon>Dinophyceae</taxon>
        <taxon>Suessiales</taxon>
        <taxon>Symbiodiniaceae</taxon>
        <taxon>Symbiodinium</taxon>
    </lineage>
</organism>
<evidence type="ECO:0000256" key="6">
    <source>
        <dbReference type="SAM" id="Phobius"/>
    </source>
</evidence>
<dbReference type="InterPro" id="IPR007343">
    <property type="entry name" value="Uncharacterised_pept_Zn_put"/>
</dbReference>
<keyword evidence="4 6" id="KW-0472">Membrane</keyword>
<dbReference type="EMBL" id="CAJNJA010000001">
    <property type="protein sequence ID" value="CAE7148961.1"/>
    <property type="molecule type" value="Genomic_DNA"/>
</dbReference>
<dbReference type="PANTHER" id="PTHR30168:SF0">
    <property type="entry name" value="INNER MEMBRANE PROTEIN"/>
    <property type="match status" value="1"/>
</dbReference>
<comment type="subcellular location">
    <subcellularLocation>
        <location evidence="1">Membrane</location>
        <topology evidence="1">Single-pass membrane protein</topology>
    </subcellularLocation>
</comment>
<dbReference type="PANTHER" id="PTHR30168">
    <property type="entry name" value="PUTATIVE MEMBRANE PROTEIN YPFJ"/>
    <property type="match status" value="1"/>
</dbReference>
<dbReference type="AlphaFoldDB" id="A0A812ISL5"/>
<name>A0A812ISL5_9DINO</name>
<evidence type="ECO:0000256" key="4">
    <source>
        <dbReference type="ARBA" id="ARBA00023136"/>
    </source>
</evidence>
<dbReference type="GO" id="GO:0016020">
    <property type="term" value="C:membrane"/>
    <property type="evidence" value="ECO:0007669"/>
    <property type="project" value="UniProtKB-SubCell"/>
</dbReference>
<feature type="region of interest" description="Disordered" evidence="5">
    <location>
        <begin position="1"/>
        <end position="24"/>
    </location>
</feature>
<dbReference type="SUPFAM" id="SSF55486">
    <property type="entry name" value="Metalloproteases ('zincins'), catalytic domain"/>
    <property type="match status" value="1"/>
</dbReference>
<proteinExistence type="predicted"/>
<comment type="caution">
    <text evidence="7">The sequence shown here is derived from an EMBL/GenBank/DDBJ whole genome shotgun (WGS) entry which is preliminary data.</text>
</comment>
<evidence type="ECO:0000313" key="8">
    <source>
        <dbReference type="Proteomes" id="UP000601435"/>
    </source>
</evidence>
<keyword evidence="8" id="KW-1185">Reference proteome</keyword>
<dbReference type="Pfam" id="PF04228">
    <property type="entry name" value="Zn_peptidase"/>
    <property type="match status" value="1"/>
</dbReference>
<keyword evidence="2 6" id="KW-0812">Transmembrane</keyword>
<feature type="transmembrane region" description="Helical" evidence="6">
    <location>
        <begin position="30"/>
        <end position="49"/>
    </location>
</feature>
<evidence type="ECO:0000256" key="5">
    <source>
        <dbReference type="SAM" id="MobiDB-lite"/>
    </source>
</evidence>
<evidence type="ECO:0000256" key="1">
    <source>
        <dbReference type="ARBA" id="ARBA00004167"/>
    </source>
</evidence>
<evidence type="ECO:0000256" key="2">
    <source>
        <dbReference type="ARBA" id="ARBA00022692"/>
    </source>
</evidence>